<gene>
    <name evidence="1" type="ORF">O6H91_23G001900</name>
</gene>
<accession>A0ACC2A7L9</accession>
<dbReference type="Proteomes" id="UP001162992">
    <property type="component" value="Chromosome 23"/>
</dbReference>
<protein>
    <submittedName>
        <fullName evidence="1">Uncharacterized protein</fullName>
    </submittedName>
</protein>
<organism evidence="1 2">
    <name type="scientific">Diphasiastrum complanatum</name>
    <name type="common">Issler's clubmoss</name>
    <name type="synonym">Lycopodium complanatum</name>
    <dbReference type="NCBI Taxonomy" id="34168"/>
    <lineage>
        <taxon>Eukaryota</taxon>
        <taxon>Viridiplantae</taxon>
        <taxon>Streptophyta</taxon>
        <taxon>Embryophyta</taxon>
        <taxon>Tracheophyta</taxon>
        <taxon>Lycopodiopsida</taxon>
        <taxon>Lycopodiales</taxon>
        <taxon>Lycopodiaceae</taxon>
        <taxon>Lycopodioideae</taxon>
        <taxon>Diphasiastrum</taxon>
    </lineage>
</organism>
<comment type="caution">
    <text evidence="1">The sequence shown here is derived from an EMBL/GenBank/DDBJ whole genome shotgun (WGS) entry which is preliminary data.</text>
</comment>
<name>A0ACC2A7L9_DIPCM</name>
<dbReference type="EMBL" id="CM055114">
    <property type="protein sequence ID" value="KAJ7513483.1"/>
    <property type="molecule type" value="Genomic_DNA"/>
</dbReference>
<evidence type="ECO:0000313" key="1">
    <source>
        <dbReference type="EMBL" id="KAJ7513483.1"/>
    </source>
</evidence>
<proteinExistence type="predicted"/>
<keyword evidence="2" id="KW-1185">Reference proteome</keyword>
<reference evidence="2" key="1">
    <citation type="journal article" date="2024" name="Proc. Natl. Acad. Sci. U.S.A.">
        <title>Extraordinary preservation of gene collinearity over three hundred million years revealed in homosporous lycophytes.</title>
        <authorList>
            <person name="Li C."/>
            <person name="Wickell D."/>
            <person name="Kuo L.Y."/>
            <person name="Chen X."/>
            <person name="Nie B."/>
            <person name="Liao X."/>
            <person name="Peng D."/>
            <person name="Ji J."/>
            <person name="Jenkins J."/>
            <person name="Williams M."/>
            <person name="Shu S."/>
            <person name="Plott C."/>
            <person name="Barry K."/>
            <person name="Rajasekar S."/>
            <person name="Grimwood J."/>
            <person name="Han X."/>
            <person name="Sun S."/>
            <person name="Hou Z."/>
            <person name="He W."/>
            <person name="Dai G."/>
            <person name="Sun C."/>
            <person name="Schmutz J."/>
            <person name="Leebens-Mack J.H."/>
            <person name="Li F.W."/>
            <person name="Wang L."/>
        </authorList>
    </citation>
    <scope>NUCLEOTIDE SEQUENCE [LARGE SCALE GENOMIC DNA]</scope>
    <source>
        <strain evidence="2">cv. PW_Plant_1</strain>
    </source>
</reference>
<evidence type="ECO:0000313" key="2">
    <source>
        <dbReference type="Proteomes" id="UP001162992"/>
    </source>
</evidence>
<sequence length="129" mass="14576">MKKYPYPTLIGSLMYLAICTRPDIAYGVFTLSQYCSNPGIKHWRAIKRILQYLKYTNDYGIKYSKNESFILLSYSDASWLTFKEDSKSLTKGCNIIAGGAISWTCKKQSLVAQPSCEAEYIVASNVAMK</sequence>